<evidence type="ECO:0000313" key="6">
    <source>
        <dbReference type="Proteomes" id="UP000492821"/>
    </source>
</evidence>
<dbReference type="InterPro" id="IPR002018">
    <property type="entry name" value="CarbesteraseB"/>
</dbReference>
<feature type="domain" description="Carboxylesterase type B" evidence="5">
    <location>
        <begin position="45"/>
        <end position="324"/>
    </location>
</feature>
<reference evidence="6" key="1">
    <citation type="journal article" date="2013" name="Genetics">
        <title>The draft genome and transcriptome of Panagrellus redivivus are shaped by the harsh demands of a free-living lifestyle.</title>
        <authorList>
            <person name="Srinivasan J."/>
            <person name="Dillman A.R."/>
            <person name="Macchietto M.G."/>
            <person name="Heikkinen L."/>
            <person name="Lakso M."/>
            <person name="Fracchia K.M."/>
            <person name="Antoshechkin I."/>
            <person name="Mortazavi A."/>
            <person name="Wong G."/>
            <person name="Sternberg P.W."/>
        </authorList>
    </citation>
    <scope>NUCLEOTIDE SEQUENCE [LARGE SCALE GENOMIC DNA]</scope>
    <source>
        <strain evidence="6">MT8872</strain>
    </source>
</reference>
<proteinExistence type="inferred from homology"/>
<dbReference type="Proteomes" id="UP000492821">
    <property type="component" value="Unassembled WGS sequence"/>
</dbReference>
<keyword evidence="2" id="KW-0719">Serine esterase</keyword>
<name>A0A7E4W5W0_PANRE</name>
<dbReference type="InterPro" id="IPR019826">
    <property type="entry name" value="Carboxylesterase_B_AS"/>
</dbReference>
<dbReference type="PANTHER" id="PTHR44590">
    <property type="entry name" value="CARBOXYLIC ESTER HYDROLASE-RELATED"/>
    <property type="match status" value="1"/>
</dbReference>
<dbReference type="AlphaFoldDB" id="A0A7E4W5W0"/>
<evidence type="ECO:0000256" key="2">
    <source>
        <dbReference type="ARBA" id="ARBA00022487"/>
    </source>
</evidence>
<keyword evidence="3 4" id="KW-0378">Hydrolase</keyword>
<dbReference type="GO" id="GO:0052689">
    <property type="term" value="F:carboxylic ester hydrolase activity"/>
    <property type="evidence" value="ECO:0007669"/>
    <property type="project" value="UniProtKB-KW"/>
</dbReference>
<evidence type="ECO:0000256" key="4">
    <source>
        <dbReference type="RuleBase" id="RU361235"/>
    </source>
</evidence>
<keyword evidence="6" id="KW-1185">Reference proteome</keyword>
<dbReference type="EC" id="3.1.1.-" evidence="4"/>
<dbReference type="PROSITE" id="PS00122">
    <property type="entry name" value="CARBOXYLESTERASE_B_1"/>
    <property type="match status" value="1"/>
</dbReference>
<dbReference type="Gene3D" id="3.40.50.1820">
    <property type="entry name" value="alpha/beta hydrolase"/>
    <property type="match status" value="1"/>
</dbReference>
<dbReference type="SUPFAM" id="SSF53474">
    <property type="entry name" value="alpha/beta-Hydrolases"/>
    <property type="match status" value="1"/>
</dbReference>
<dbReference type="Pfam" id="PF00135">
    <property type="entry name" value="COesterase"/>
    <property type="match status" value="1"/>
</dbReference>
<comment type="similarity">
    <text evidence="1 4">Belongs to the type-B carboxylesterase/lipase family.</text>
</comment>
<evidence type="ECO:0000259" key="5">
    <source>
        <dbReference type="Pfam" id="PF00135"/>
    </source>
</evidence>
<dbReference type="PANTHER" id="PTHR44590:SF3">
    <property type="entry name" value="CARBOXYLESTERASE TYPE B DOMAIN-CONTAINING PROTEIN"/>
    <property type="match status" value="1"/>
</dbReference>
<reference evidence="7" key="2">
    <citation type="submission" date="2020-10" db="UniProtKB">
        <authorList>
            <consortium name="WormBaseParasite"/>
        </authorList>
    </citation>
    <scope>IDENTIFICATION</scope>
</reference>
<evidence type="ECO:0000313" key="7">
    <source>
        <dbReference type="WBParaSite" id="Pan_g7516.t1"/>
    </source>
</evidence>
<protein>
    <recommendedName>
        <fullName evidence="4">Carboxylic ester hydrolase</fullName>
        <ecNumber evidence="4">3.1.1.-</ecNumber>
    </recommendedName>
</protein>
<accession>A0A7E4W5W0</accession>
<evidence type="ECO:0000256" key="1">
    <source>
        <dbReference type="ARBA" id="ARBA00005964"/>
    </source>
</evidence>
<dbReference type="WBParaSite" id="Pan_g7516.t1">
    <property type="protein sequence ID" value="Pan_g7516.t1"/>
    <property type="gene ID" value="Pan_g7516"/>
</dbReference>
<evidence type="ECO:0000256" key="3">
    <source>
        <dbReference type="ARBA" id="ARBA00022801"/>
    </source>
</evidence>
<organism evidence="6 7">
    <name type="scientific">Panagrellus redivivus</name>
    <name type="common">Microworm</name>
    <dbReference type="NCBI Taxonomy" id="6233"/>
    <lineage>
        <taxon>Eukaryota</taxon>
        <taxon>Metazoa</taxon>
        <taxon>Ecdysozoa</taxon>
        <taxon>Nematoda</taxon>
        <taxon>Chromadorea</taxon>
        <taxon>Rhabditida</taxon>
        <taxon>Tylenchina</taxon>
        <taxon>Panagrolaimomorpha</taxon>
        <taxon>Panagrolaimoidea</taxon>
        <taxon>Panagrolaimidae</taxon>
        <taxon>Panagrellus</taxon>
    </lineage>
</organism>
<sequence length="335" mass="36570">MESRWLLFGTLLFVGFIGVKRVFFESSNVTKPVRTDRIATVIGLTKTGPIEGFVHTTNGGVKANVFLGIPYAAPPVGQLRFERPQPPNPWTKPLETKSFRKACVPFISQKLHGGIETVSEDCLYLNVMTPTNLTKKDKRAVLVYIHGGGFNFGDCIRAGFDKYVTNFVSRGVIVVTMSYRVGLYGFFSTGDSVAEGNNGLWDQVAALKWIHDNIALFRGDPNSVTVFGQSAGSTSADILALAPPSRGLFCEFFGFWKIIVTEYVHKVVQASGSAAHHWSINNNDPVASTMKVLHALGFHSNNSAEIKAFLKTQTVARILEVSSTSGTARLLSAEC</sequence>
<dbReference type="InterPro" id="IPR029058">
    <property type="entry name" value="AB_hydrolase_fold"/>
</dbReference>